<organism evidence="11 12">
    <name type="scientific">Lithohypha guttulata</name>
    <dbReference type="NCBI Taxonomy" id="1690604"/>
    <lineage>
        <taxon>Eukaryota</taxon>
        <taxon>Fungi</taxon>
        <taxon>Dikarya</taxon>
        <taxon>Ascomycota</taxon>
        <taxon>Pezizomycotina</taxon>
        <taxon>Eurotiomycetes</taxon>
        <taxon>Chaetothyriomycetidae</taxon>
        <taxon>Chaetothyriales</taxon>
        <taxon>Trichomeriaceae</taxon>
        <taxon>Lithohypha</taxon>
    </lineage>
</organism>
<keyword evidence="12" id="KW-1185">Reference proteome</keyword>
<keyword evidence="3 10" id="KW-0813">Transport</keyword>
<evidence type="ECO:0000256" key="4">
    <source>
        <dbReference type="ARBA" id="ARBA00022692"/>
    </source>
</evidence>
<evidence type="ECO:0000256" key="6">
    <source>
        <dbReference type="ARBA" id="ARBA00022792"/>
    </source>
</evidence>
<reference evidence="11 12" key="1">
    <citation type="submission" date="2023-08" db="EMBL/GenBank/DDBJ databases">
        <title>Black Yeasts Isolated from many extreme environments.</title>
        <authorList>
            <person name="Coleine C."/>
            <person name="Stajich J.E."/>
            <person name="Selbmann L."/>
        </authorList>
    </citation>
    <scope>NUCLEOTIDE SEQUENCE [LARGE SCALE GENOMIC DNA]</scope>
    <source>
        <strain evidence="11 12">CCFEE 5885</strain>
    </source>
</reference>
<evidence type="ECO:0000256" key="2">
    <source>
        <dbReference type="ARBA" id="ARBA00006375"/>
    </source>
</evidence>
<evidence type="ECO:0000313" key="12">
    <source>
        <dbReference type="Proteomes" id="UP001345013"/>
    </source>
</evidence>
<feature type="repeat" description="Solcar" evidence="9">
    <location>
        <begin position="124"/>
        <end position="215"/>
    </location>
</feature>
<accession>A0ABR0K2V2</accession>
<dbReference type="InterPro" id="IPR050391">
    <property type="entry name" value="Mito_Metabolite_Transporter"/>
</dbReference>
<dbReference type="Gene3D" id="1.50.40.10">
    <property type="entry name" value="Mitochondrial carrier domain"/>
    <property type="match status" value="1"/>
</dbReference>
<gene>
    <name evidence="11" type="primary">MIC33_1</name>
    <name evidence="11" type="ORF">LTR24_007642</name>
</gene>
<name>A0ABR0K2V2_9EURO</name>
<dbReference type="PANTHER" id="PTHR45618">
    <property type="entry name" value="MITOCHONDRIAL DICARBOXYLATE CARRIER-RELATED"/>
    <property type="match status" value="1"/>
</dbReference>
<comment type="caution">
    <text evidence="11">The sequence shown here is derived from an EMBL/GenBank/DDBJ whole genome shotgun (WGS) entry which is preliminary data.</text>
</comment>
<evidence type="ECO:0000256" key="9">
    <source>
        <dbReference type="PROSITE-ProRule" id="PRU00282"/>
    </source>
</evidence>
<protein>
    <submittedName>
        <fullName evidence="11">Mitochondrial 2-oxoglutarate/malate carrier protein</fullName>
    </submittedName>
</protein>
<evidence type="ECO:0000313" key="11">
    <source>
        <dbReference type="EMBL" id="KAK5084011.1"/>
    </source>
</evidence>
<comment type="subcellular location">
    <subcellularLocation>
        <location evidence="1">Membrane</location>
        <topology evidence="1">Multi-pass membrane protein</topology>
    </subcellularLocation>
</comment>
<evidence type="ECO:0000256" key="10">
    <source>
        <dbReference type="RuleBase" id="RU000488"/>
    </source>
</evidence>
<dbReference type="SUPFAM" id="SSF103506">
    <property type="entry name" value="Mitochondrial carrier"/>
    <property type="match status" value="1"/>
</dbReference>
<keyword evidence="5" id="KW-0677">Repeat</keyword>
<keyword evidence="6" id="KW-0999">Mitochondrion inner membrane</keyword>
<keyword evidence="6" id="KW-0496">Mitochondrion</keyword>
<keyword evidence="8 9" id="KW-0472">Membrane</keyword>
<comment type="similarity">
    <text evidence="2 10">Belongs to the mitochondrial carrier (TC 2.A.29) family.</text>
</comment>
<feature type="repeat" description="Solcar" evidence="9">
    <location>
        <begin position="223"/>
        <end position="311"/>
    </location>
</feature>
<dbReference type="EMBL" id="JAVRRG010000118">
    <property type="protein sequence ID" value="KAK5084011.1"/>
    <property type="molecule type" value="Genomic_DNA"/>
</dbReference>
<proteinExistence type="inferred from homology"/>
<evidence type="ECO:0000256" key="8">
    <source>
        <dbReference type="ARBA" id="ARBA00023136"/>
    </source>
</evidence>
<dbReference type="Proteomes" id="UP001345013">
    <property type="component" value="Unassembled WGS sequence"/>
</dbReference>
<keyword evidence="4 9" id="KW-0812">Transmembrane</keyword>
<dbReference type="InterPro" id="IPR023395">
    <property type="entry name" value="MCP_dom_sf"/>
</dbReference>
<evidence type="ECO:0000256" key="5">
    <source>
        <dbReference type="ARBA" id="ARBA00022737"/>
    </source>
</evidence>
<evidence type="ECO:0000256" key="7">
    <source>
        <dbReference type="ARBA" id="ARBA00022989"/>
    </source>
</evidence>
<feature type="repeat" description="Solcar" evidence="9">
    <location>
        <begin position="27"/>
        <end position="112"/>
    </location>
</feature>
<dbReference type="InterPro" id="IPR018108">
    <property type="entry name" value="MCP_transmembrane"/>
</dbReference>
<sequence>MSTQPVDQLKQQANQSFLQHSWFQKVRPFVVGGSSGMVATCCIQPIDMVKVRLQLSGEGAKGAPKPSAFSLARGMIAQDGFLSLYNGLSAGVLRQVVYGTSRLGLFFTFEELLKTRAQTKGYSYDFSQRALASLSAGGIGAFIGNPVEVALIRMQSDGLKPKAERMNYRSVFHALGTVAKGEGLAGLWTGSYPTVVRAMAVNFGQLAFFSESKNQLHQRTNLGEQTKSVVASCIAGFFAAFLSLPFDFVKTRLQRQTKTDAVQYKGLTDCFVRVAKEEGVLRFYRGFGTYFMRLAPHTIITLLIADRLNSFLKR</sequence>
<keyword evidence="7" id="KW-1133">Transmembrane helix</keyword>
<evidence type="ECO:0000256" key="3">
    <source>
        <dbReference type="ARBA" id="ARBA00022448"/>
    </source>
</evidence>
<dbReference type="PROSITE" id="PS50920">
    <property type="entry name" value="SOLCAR"/>
    <property type="match status" value="3"/>
</dbReference>
<evidence type="ECO:0000256" key="1">
    <source>
        <dbReference type="ARBA" id="ARBA00004141"/>
    </source>
</evidence>
<dbReference type="Pfam" id="PF00153">
    <property type="entry name" value="Mito_carr"/>
    <property type="match status" value="3"/>
</dbReference>